<feature type="region of interest" description="Disordered" evidence="1">
    <location>
        <begin position="196"/>
        <end position="515"/>
    </location>
</feature>
<dbReference type="Gene3D" id="3.10.350.10">
    <property type="entry name" value="LysM domain"/>
    <property type="match status" value="1"/>
</dbReference>
<dbReference type="SUPFAM" id="SSF54106">
    <property type="entry name" value="LysM domain"/>
    <property type="match status" value="1"/>
</dbReference>
<dbReference type="CDD" id="cd00118">
    <property type="entry name" value="LysM"/>
    <property type="match status" value="1"/>
</dbReference>
<accession>A0A1I7N3Z0</accession>
<evidence type="ECO:0000259" key="2">
    <source>
        <dbReference type="PROSITE" id="PS51782"/>
    </source>
</evidence>
<protein>
    <submittedName>
        <fullName evidence="3">LysM domain-containing protein</fullName>
    </submittedName>
</protein>
<evidence type="ECO:0000313" key="3">
    <source>
        <dbReference type="EMBL" id="SFV29303.1"/>
    </source>
</evidence>
<feature type="compositionally biased region" description="Low complexity" evidence="1">
    <location>
        <begin position="484"/>
        <end position="498"/>
    </location>
</feature>
<dbReference type="RefSeq" id="WP_092865474.1">
    <property type="nucleotide sequence ID" value="NZ_FPCH01000001.1"/>
</dbReference>
<dbReference type="AlphaFoldDB" id="A0A1I7N3Z0"/>
<dbReference type="Proteomes" id="UP000199423">
    <property type="component" value="Unassembled WGS sequence"/>
</dbReference>
<feature type="compositionally biased region" description="Low complexity" evidence="1">
    <location>
        <begin position="404"/>
        <end position="423"/>
    </location>
</feature>
<feature type="compositionally biased region" description="Low complexity" evidence="1">
    <location>
        <begin position="367"/>
        <end position="385"/>
    </location>
</feature>
<dbReference type="InterPro" id="IPR018392">
    <property type="entry name" value="LysM"/>
</dbReference>
<feature type="compositionally biased region" description="Basic and acidic residues" evidence="1">
    <location>
        <begin position="386"/>
        <end position="403"/>
    </location>
</feature>
<sequence length="586" mass="62452">MKNDEATVSAKKTAIVSARAGAVAALLVLAGLLPLPLGAAIDQGDAASSGTTVIIASDFPAVAIDSEDTLDAEDRLPVLAEDVPKQADAPTGSDAREIDVRPPETSPPDADVSSEGDSNLTRSLWPPKELGIADRVQDWLARANREFQSTIIRRLSTPSAVAGDGIARKIEDVKDEDAAAAAAGAQEALSTAHAKLAAEAEAQHQRELSDAAAKAAEQAKAREAEAARIDEERKAAEEKRRAEEQKRQAELRLAEEEKAAKQKAAEEAAAKEAAEKAAAAAKEREIAERQAAEAAAAKRAAEAKEAEAKQQALREAEAAKAAEEAKAAEAAKAAKEAKEAKEAEEARAAEEAKAAEAKRRADEEAARIAAAQEAEARAKIAAASEAAEKERAAQEIAKKDAEAKQALAPQALAPQTPAPTRQAMVEDEDKDETNVAAAPRAAEQPSVNGAQPARKVEGKSSGESEAKAAARKPRHHARVHRQASNRSANRSVNRSGNAGASQSAHKGGPVVKRWVRRPRQGRCRLAGHKVLLPGRYTVARGDNLWLIALRHYHDGWYFRRIYRANQDVIRNPNLIYPCERLYLPSR</sequence>
<feature type="compositionally biased region" description="Basic residues" evidence="1">
    <location>
        <begin position="469"/>
        <end position="483"/>
    </location>
</feature>
<proteinExistence type="predicted"/>
<feature type="region of interest" description="Disordered" evidence="1">
    <location>
        <begin position="78"/>
        <end position="123"/>
    </location>
</feature>
<evidence type="ECO:0000313" key="4">
    <source>
        <dbReference type="Proteomes" id="UP000199423"/>
    </source>
</evidence>
<organism evidence="3 4">
    <name type="scientific">Hyphomicrobium facile</name>
    <dbReference type="NCBI Taxonomy" id="51670"/>
    <lineage>
        <taxon>Bacteria</taxon>
        <taxon>Pseudomonadati</taxon>
        <taxon>Pseudomonadota</taxon>
        <taxon>Alphaproteobacteria</taxon>
        <taxon>Hyphomicrobiales</taxon>
        <taxon>Hyphomicrobiaceae</taxon>
        <taxon>Hyphomicrobium</taxon>
    </lineage>
</organism>
<name>A0A1I7N3Z0_9HYPH</name>
<feature type="compositionally biased region" description="Basic and acidic residues" evidence="1">
    <location>
        <begin position="196"/>
        <end position="209"/>
    </location>
</feature>
<dbReference type="PROSITE" id="PS51782">
    <property type="entry name" value="LYSM"/>
    <property type="match status" value="1"/>
</dbReference>
<feature type="compositionally biased region" description="Basic and acidic residues" evidence="1">
    <location>
        <begin position="217"/>
        <end position="291"/>
    </location>
</feature>
<keyword evidence="4" id="KW-1185">Reference proteome</keyword>
<dbReference type="Pfam" id="PF01476">
    <property type="entry name" value="LysM"/>
    <property type="match status" value="1"/>
</dbReference>
<dbReference type="OrthoDB" id="370541at2"/>
<gene>
    <name evidence="3" type="ORF">SAMN04488557_1218</name>
</gene>
<dbReference type="InterPro" id="IPR036779">
    <property type="entry name" value="LysM_dom_sf"/>
</dbReference>
<feature type="compositionally biased region" description="Basic and acidic residues" evidence="1">
    <location>
        <begin position="299"/>
        <end position="366"/>
    </location>
</feature>
<dbReference type="EMBL" id="FPCH01000001">
    <property type="protein sequence ID" value="SFV29303.1"/>
    <property type="molecule type" value="Genomic_DNA"/>
</dbReference>
<feature type="compositionally biased region" description="Basic and acidic residues" evidence="1">
    <location>
        <begin position="454"/>
        <end position="468"/>
    </location>
</feature>
<evidence type="ECO:0000256" key="1">
    <source>
        <dbReference type="SAM" id="MobiDB-lite"/>
    </source>
</evidence>
<reference evidence="4" key="1">
    <citation type="submission" date="2016-10" db="EMBL/GenBank/DDBJ databases">
        <authorList>
            <person name="Varghese N."/>
            <person name="Submissions S."/>
        </authorList>
    </citation>
    <scope>NUCLEOTIDE SEQUENCE [LARGE SCALE GENOMIC DNA]</scope>
    <source>
        <strain evidence="4">DSM 1565</strain>
    </source>
</reference>
<dbReference type="STRING" id="51670.SAMN04488557_1218"/>
<feature type="domain" description="LysM" evidence="2">
    <location>
        <begin position="534"/>
        <end position="583"/>
    </location>
</feature>